<evidence type="ECO:0000259" key="8">
    <source>
        <dbReference type="PROSITE" id="PS50893"/>
    </source>
</evidence>
<evidence type="ECO:0000256" key="6">
    <source>
        <dbReference type="ARBA" id="ARBA00023136"/>
    </source>
</evidence>
<dbReference type="PANTHER" id="PTHR19241">
    <property type="entry name" value="ATP-BINDING CASSETTE TRANSPORTER"/>
    <property type="match status" value="1"/>
</dbReference>
<feature type="domain" description="ABC transporter" evidence="8">
    <location>
        <begin position="79"/>
        <end position="320"/>
    </location>
</feature>
<dbReference type="AlphaFoldDB" id="A0A014P7X2"/>
<evidence type="ECO:0000256" key="1">
    <source>
        <dbReference type="ARBA" id="ARBA00004141"/>
    </source>
</evidence>
<dbReference type="GO" id="GO:0016020">
    <property type="term" value="C:membrane"/>
    <property type="evidence" value="ECO:0007669"/>
    <property type="project" value="UniProtKB-SubCell"/>
</dbReference>
<dbReference type="GO" id="GO:0016887">
    <property type="term" value="F:ATP hydrolysis activity"/>
    <property type="evidence" value="ECO:0007669"/>
    <property type="project" value="InterPro"/>
</dbReference>
<accession>A0A014P7X2</accession>
<organism evidence="9 10">
    <name type="scientific">Metarhizium robertsii</name>
    <dbReference type="NCBI Taxonomy" id="568076"/>
    <lineage>
        <taxon>Eukaryota</taxon>
        <taxon>Fungi</taxon>
        <taxon>Dikarya</taxon>
        <taxon>Ascomycota</taxon>
        <taxon>Pezizomycotina</taxon>
        <taxon>Sordariomycetes</taxon>
        <taxon>Hypocreomycetidae</taxon>
        <taxon>Hypocreales</taxon>
        <taxon>Clavicipitaceae</taxon>
        <taxon>Metarhizium</taxon>
    </lineage>
</organism>
<evidence type="ECO:0000256" key="5">
    <source>
        <dbReference type="ARBA" id="ARBA00022989"/>
    </source>
</evidence>
<dbReference type="GO" id="GO:0140359">
    <property type="term" value="F:ABC-type transporter activity"/>
    <property type="evidence" value="ECO:0007669"/>
    <property type="project" value="InterPro"/>
</dbReference>
<dbReference type="Pfam" id="PF01061">
    <property type="entry name" value="ABC2_membrane"/>
    <property type="match status" value="1"/>
</dbReference>
<dbReference type="PROSITE" id="PS50893">
    <property type="entry name" value="ABC_TRANSPORTER_2"/>
    <property type="match status" value="1"/>
</dbReference>
<dbReference type="InterPro" id="IPR010929">
    <property type="entry name" value="PDR_CDR_ABC"/>
</dbReference>
<protein>
    <submittedName>
        <fullName evidence="9">ABC transporter</fullName>
    </submittedName>
</protein>
<comment type="similarity">
    <text evidence="2">Belongs to the ABC transporter superfamily. ABCG family. PDR (TC 3.A.1.205) subfamily.</text>
</comment>
<keyword evidence="5 7" id="KW-1133">Transmembrane helix</keyword>
<feature type="transmembrane region" description="Helical" evidence="7">
    <location>
        <begin position="315"/>
        <end position="341"/>
    </location>
</feature>
<keyword evidence="3" id="KW-0813">Transport</keyword>
<gene>
    <name evidence="9" type="ORF">X797_007451</name>
</gene>
<feature type="transmembrane region" description="Helical" evidence="7">
    <location>
        <begin position="281"/>
        <end position="303"/>
    </location>
</feature>
<dbReference type="EMBL" id="JELW01000019">
    <property type="protein sequence ID" value="EXU99316.1"/>
    <property type="molecule type" value="Genomic_DNA"/>
</dbReference>
<dbReference type="Pfam" id="PF06422">
    <property type="entry name" value="PDR_CDR"/>
    <property type="match status" value="1"/>
</dbReference>
<evidence type="ECO:0000313" key="9">
    <source>
        <dbReference type="EMBL" id="EXU99316.1"/>
    </source>
</evidence>
<keyword evidence="4 7" id="KW-0812">Transmembrane</keyword>
<feature type="transmembrane region" description="Helical" evidence="7">
    <location>
        <begin position="251"/>
        <end position="269"/>
    </location>
</feature>
<comment type="subcellular location">
    <subcellularLocation>
        <location evidence="1">Membrane</location>
        <topology evidence="1">Multi-pass membrane protein</topology>
    </subcellularLocation>
</comment>
<dbReference type="eggNOG" id="KOG0065">
    <property type="taxonomic scope" value="Eukaryota"/>
</dbReference>
<dbReference type="OrthoDB" id="5088265at2759"/>
<dbReference type="InterPro" id="IPR013525">
    <property type="entry name" value="ABC2_TM"/>
</dbReference>
<dbReference type="InterPro" id="IPR027417">
    <property type="entry name" value="P-loop_NTPase"/>
</dbReference>
<evidence type="ECO:0000256" key="3">
    <source>
        <dbReference type="ARBA" id="ARBA00022448"/>
    </source>
</evidence>
<feature type="transmembrane region" description="Helical" evidence="7">
    <location>
        <begin position="14"/>
        <end position="33"/>
    </location>
</feature>
<name>A0A014P7X2_9HYPO</name>
<evidence type="ECO:0000256" key="4">
    <source>
        <dbReference type="ARBA" id="ARBA00022692"/>
    </source>
</evidence>
<evidence type="ECO:0000256" key="2">
    <source>
        <dbReference type="ARBA" id="ARBA00006012"/>
    </source>
</evidence>
<dbReference type="Gene3D" id="3.40.50.300">
    <property type="entry name" value="P-loop containing nucleotide triphosphate hydrolases"/>
    <property type="match status" value="1"/>
</dbReference>
<evidence type="ECO:0000256" key="7">
    <source>
        <dbReference type="SAM" id="Phobius"/>
    </source>
</evidence>
<keyword evidence="6 7" id="KW-0472">Membrane</keyword>
<dbReference type="InterPro" id="IPR003439">
    <property type="entry name" value="ABC_transporter-like_ATP-bd"/>
</dbReference>
<evidence type="ECO:0000313" key="10">
    <source>
        <dbReference type="Proteomes" id="UP000030151"/>
    </source>
</evidence>
<dbReference type="Pfam" id="PF00005">
    <property type="entry name" value="ABC_tran"/>
    <property type="match status" value="1"/>
</dbReference>
<sequence length="389" mass="43550">MYRRLCSSNLWRNFGILCAWCVFFVAMTVFFTSRWKQMGEGGRGLLIPREKQKKVPKAVVVDEESQAVEKLSENSGSDSEKSDVTIDNQLVNNTLVFIWKNLTYTPGTLGALMGPLGAGKTTLLDVLAQRKTDSTIHGSVLMDVHELLSTVREALEFSALLHQNCEIPREEKLRYVDTIVKLLQLEDLEHTLIGRPGAGLSVEQRKRLTIGVELVVKPSILIFLDEPTSGLDGQAANNTVLFVTGLIVSELPYLVVCGVIYFVCWYWTAGLRNDTKWAGSTFFVAMFYEMLYTGIGQLIAAYAPNATFASLVNPLVITTLVLLCGVFAPYSQITAFWRYWIYYLDPFNYLFGAFLTFTTFSVDITCERGELAVFNPPANETCGDYLSTY</sequence>
<proteinExistence type="inferred from homology"/>
<feature type="transmembrane region" description="Helical" evidence="7">
    <location>
        <begin position="347"/>
        <end position="366"/>
    </location>
</feature>
<dbReference type="Proteomes" id="UP000030151">
    <property type="component" value="Unassembled WGS sequence"/>
</dbReference>
<dbReference type="SUPFAM" id="SSF52540">
    <property type="entry name" value="P-loop containing nucleoside triphosphate hydrolases"/>
    <property type="match status" value="1"/>
</dbReference>
<dbReference type="HOGENOM" id="CLU_709965_0_0_1"/>
<comment type="caution">
    <text evidence="9">The sequence shown here is derived from an EMBL/GenBank/DDBJ whole genome shotgun (WGS) entry which is preliminary data.</text>
</comment>
<dbReference type="GO" id="GO:0005524">
    <property type="term" value="F:ATP binding"/>
    <property type="evidence" value="ECO:0007669"/>
    <property type="project" value="InterPro"/>
</dbReference>
<reference evidence="9 10" key="1">
    <citation type="submission" date="2014-02" db="EMBL/GenBank/DDBJ databases">
        <title>The genome sequence of the entomopathogenic fungus Metarhizium robertsii ARSEF 2575.</title>
        <authorList>
            <person name="Giuliano Garisto Donzelli B."/>
            <person name="Roe B.A."/>
            <person name="Macmil S.L."/>
            <person name="Krasnoff S.B."/>
            <person name="Gibson D.M."/>
        </authorList>
    </citation>
    <scope>NUCLEOTIDE SEQUENCE [LARGE SCALE GENOMIC DNA]</scope>
    <source>
        <strain evidence="9 10">ARSEF 2575</strain>
    </source>
</reference>